<dbReference type="InterPro" id="IPR008700">
    <property type="entry name" value="TypeIII_avirulence_cleave"/>
</dbReference>
<dbReference type="PANTHER" id="PTHR33159">
    <property type="entry name" value="RPM1-INTERACTING PROTEIN 4 (RIN4) FAMILY PROTEIN"/>
    <property type="match status" value="1"/>
</dbReference>
<evidence type="ECO:0000256" key="1">
    <source>
        <dbReference type="SAM" id="MobiDB-lite"/>
    </source>
</evidence>
<reference evidence="3" key="1">
    <citation type="submission" date="2022-12" db="EMBL/GenBank/DDBJ databases">
        <title>Draft genome assemblies for two species of Escallonia (Escalloniales).</title>
        <authorList>
            <person name="Chanderbali A."/>
            <person name="Dervinis C."/>
            <person name="Anghel I."/>
            <person name="Soltis D."/>
            <person name="Soltis P."/>
            <person name="Zapata F."/>
        </authorList>
    </citation>
    <scope>NUCLEOTIDE SEQUENCE</scope>
    <source>
        <strain evidence="3">UCBG64.0493</strain>
        <tissue evidence="3">Leaf</tissue>
    </source>
</reference>
<evidence type="ECO:0000313" key="4">
    <source>
        <dbReference type="Proteomes" id="UP001188597"/>
    </source>
</evidence>
<feature type="domain" description="RIN4 pathogenic type III effector avirulence factor Avr cleavage site" evidence="2">
    <location>
        <begin position="220"/>
        <end position="253"/>
    </location>
</feature>
<name>A0AA88VG53_9ASTE</name>
<proteinExistence type="predicted"/>
<dbReference type="PANTHER" id="PTHR33159:SF6">
    <property type="entry name" value="RPM1-INTERACTING PROTEIN 4"/>
    <property type="match status" value="1"/>
</dbReference>
<dbReference type="Proteomes" id="UP001188597">
    <property type="component" value="Unassembled WGS sequence"/>
</dbReference>
<dbReference type="EMBL" id="JAVXUP010001849">
    <property type="protein sequence ID" value="KAK3007549.1"/>
    <property type="molecule type" value="Genomic_DNA"/>
</dbReference>
<feature type="compositionally biased region" description="Basic and acidic residues" evidence="1">
    <location>
        <begin position="101"/>
        <end position="130"/>
    </location>
</feature>
<dbReference type="Pfam" id="PF05627">
    <property type="entry name" value="AvrRpt-cleavage"/>
    <property type="match status" value="2"/>
</dbReference>
<sequence length="291" mass="32439">MGHITKCCIHGYDVFLDENLNVIIDKIMQGKVITLLSLQQRAKVPKFGNWESEDNVPYTVYFEKARQGKTGGKMINPNDPQENPDMFPDIPPPAQAPPSRTRNEPEEPIGRQAVRPHEERVSREDGEFRQSTESPARNENLGRGSTHQRRGGHGSGSGRPARQSAGSEYSIERSPLHPQFQAKIAEKGSGSPAGYGKNSYDNTHGTPGRSRMKPVESPDRGAAVPRFGEWDENNPSSADNYTHIFNKVRQEKQTGSPNITGRDTEPSYATKRKASSHDDHKSCCCFPWSRK</sequence>
<keyword evidence="4" id="KW-1185">Reference proteome</keyword>
<feature type="region of interest" description="Disordered" evidence="1">
    <location>
        <begin position="69"/>
        <end position="281"/>
    </location>
</feature>
<organism evidence="3 4">
    <name type="scientific">Escallonia herrerae</name>
    <dbReference type="NCBI Taxonomy" id="1293975"/>
    <lineage>
        <taxon>Eukaryota</taxon>
        <taxon>Viridiplantae</taxon>
        <taxon>Streptophyta</taxon>
        <taxon>Embryophyta</taxon>
        <taxon>Tracheophyta</taxon>
        <taxon>Spermatophyta</taxon>
        <taxon>Magnoliopsida</taxon>
        <taxon>eudicotyledons</taxon>
        <taxon>Gunneridae</taxon>
        <taxon>Pentapetalae</taxon>
        <taxon>asterids</taxon>
        <taxon>campanulids</taxon>
        <taxon>Escalloniales</taxon>
        <taxon>Escalloniaceae</taxon>
        <taxon>Escallonia</taxon>
    </lineage>
</organism>
<comment type="caution">
    <text evidence="3">The sequence shown here is derived from an EMBL/GenBank/DDBJ whole genome shotgun (WGS) entry which is preliminary data.</text>
</comment>
<dbReference type="InterPro" id="IPR040387">
    <property type="entry name" value="RIN4/NOI4"/>
</dbReference>
<gene>
    <name evidence="3" type="ORF">RJ639_014554</name>
</gene>
<dbReference type="AlphaFoldDB" id="A0AA88VG53"/>
<evidence type="ECO:0000313" key="3">
    <source>
        <dbReference type="EMBL" id="KAK3007549.1"/>
    </source>
</evidence>
<dbReference type="GO" id="GO:0005886">
    <property type="term" value="C:plasma membrane"/>
    <property type="evidence" value="ECO:0007669"/>
    <property type="project" value="TreeGrafter"/>
</dbReference>
<protein>
    <recommendedName>
        <fullName evidence="2">RIN4 pathogenic type III effector avirulence factor Avr cleavage site domain-containing protein</fullName>
    </recommendedName>
</protein>
<evidence type="ECO:0000259" key="2">
    <source>
        <dbReference type="Pfam" id="PF05627"/>
    </source>
</evidence>
<accession>A0AA88VG53</accession>
<feature type="domain" description="RIN4 pathogenic type III effector avirulence factor Avr cleavage site" evidence="2">
    <location>
        <begin position="40"/>
        <end position="69"/>
    </location>
</feature>